<keyword evidence="3" id="KW-1185">Reference proteome</keyword>
<dbReference type="EMBL" id="JAPDFW010000043">
    <property type="protein sequence ID" value="KAJ5079020.1"/>
    <property type="molecule type" value="Genomic_DNA"/>
</dbReference>
<dbReference type="GO" id="GO:0009267">
    <property type="term" value="P:cellular response to starvation"/>
    <property type="evidence" value="ECO:0007669"/>
    <property type="project" value="TreeGrafter"/>
</dbReference>
<dbReference type="PANTHER" id="PTHR12848">
    <property type="entry name" value="REGULATORY-ASSOCIATED PROTEIN OF MTOR"/>
    <property type="match status" value="1"/>
</dbReference>
<dbReference type="OrthoDB" id="10262360at2759"/>
<dbReference type="GO" id="GO:0010506">
    <property type="term" value="P:regulation of autophagy"/>
    <property type="evidence" value="ECO:0007669"/>
    <property type="project" value="TreeGrafter"/>
</dbReference>
<dbReference type="GO" id="GO:0031931">
    <property type="term" value="C:TORC1 complex"/>
    <property type="evidence" value="ECO:0007669"/>
    <property type="project" value="InterPro"/>
</dbReference>
<dbReference type="GO" id="GO:0030674">
    <property type="term" value="F:protein-macromolecule adaptor activity"/>
    <property type="evidence" value="ECO:0007669"/>
    <property type="project" value="TreeGrafter"/>
</dbReference>
<dbReference type="AlphaFoldDB" id="A0A9Q0LW90"/>
<reference evidence="2" key="1">
    <citation type="submission" date="2022-10" db="EMBL/GenBank/DDBJ databases">
        <title>Novel sulphate-reducing endosymbionts in the free-living metamonad Anaeramoeba.</title>
        <authorList>
            <person name="Jerlstrom-Hultqvist J."/>
            <person name="Cepicka I."/>
            <person name="Gallot-Lavallee L."/>
            <person name="Salas-Leiva D."/>
            <person name="Curtis B.A."/>
            <person name="Zahonova K."/>
            <person name="Pipaliya S."/>
            <person name="Dacks J."/>
            <person name="Roger A.J."/>
        </authorList>
    </citation>
    <scope>NUCLEOTIDE SEQUENCE</scope>
    <source>
        <strain evidence="2">BMAN</strain>
    </source>
</reference>
<dbReference type="SMART" id="SM00320">
    <property type="entry name" value="WD40"/>
    <property type="match status" value="3"/>
</dbReference>
<dbReference type="InterPro" id="IPR001680">
    <property type="entry name" value="WD40_rpt"/>
</dbReference>
<dbReference type="Proteomes" id="UP001149090">
    <property type="component" value="Unassembled WGS sequence"/>
</dbReference>
<sequence>MFPSFENKGNIADSNSVFDWNPNNGIVSGFGANRMIRLWNVETENQLQTLPTNSERGLSCLNHDPKILIFYLVDLIMEKLLVYDIRVKPAMSLVQCLTEHKNQIINFKKQFDSEEVLISGSVQGDVKFWDLRKPYALKTLTPYQGLMTALEIHDYCPLIACGSNNHSVKIFNTNGDLLNIIGYYDSFIVQKLGMVHAVSFHPYQIYLAATADSLISVFIPSYLKN</sequence>
<dbReference type="Gene3D" id="2.130.10.10">
    <property type="entry name" value="YVTN repeat-like/Quinoprotein amine dehydrogenase"/>
    <property type="match status" value="1"/>
</dbReference>
<dbReference type="InterPro" id="IPR015943">
    <property type="entry name" value="WD40/YVTN_repeat-like_dom_sf"/>
</dbReference>
<dbReference type="SUPFAM" id="SSF50978">
    <property type="entry name" value="WD40 repeat-like"/>
    <property type="match status" value="1"/>
</dbReference>
<proteinExistence type="predicted"/>
<evidence type="ECO:0000313" key="2">
    <source>
        <dbReference type="EMBL" id="KAJ5079020.1"/>
    </source>
</evidence>
<dbReference type="PANTHER" id="PTHR12848:SF16">
    <property type="entry name" value="REGULATORY-ASSOCIATED PROTEIN OF MTOR"/>
    <property type="match status" value="1"/>
</dbReference>
<name>A0A9Q0LW90_ANAIG</name>
<keyword evidence="1" id="KW-0853">WD repeat</keyword>
<gene>
    <name evidence="2" type="ORF">M0811_14683</name>
</gene>
<comment type="caution">
    <text evidence="2">The sequence shown here is derived from an EMBL/GenBank/DDBJ whole genome shotgun (WGS) entry which is preliminary data.</text>
</comment>
<evidence type="ECO:0000313" key="3">
    <source>
        <dbReference type="Proteomes" id="UP001149090"/>
    </source>
</evidence>
<dbReference type="GO" id="GO:0071230">
    <property type="term" value="P:cellular response to amino acid stimulus"/>
    <property type="evidence" value="ECO:0007669"/>
    <property type="project" value="TreeGrafter"/>
</dbReference>
<dbReference type="InterPro" id="IPR036322">
    <property type="entry name" value="WD40_repeat_dom_sf"/>
</dbReference>
<organism evidence="2 3">
    <name type="scientific">Anaeramoeba ignava</name>
    <name type="common">Anaerobic marine amoeba</name>
    <dbReference type="NCBI Taxonomy" id="1746090"/>
    <lineage>
        <taxon>Eukaryota</taxon>
        <taxon>Metamonada</taxon>
        <taxon>Anaeramoebidae</taxon>
        <taxon>Anaeramoeba</taxon>
    </lineage>
</organism>
<protein>
    <submittedName>
        <fullName evidence="2">Regulatory-associated protein of mtor</fullName>
    </submittedName>
</protein>
<dbReference type="PROSITE" id="PS50082">
    <property type="entry name" value="WD_REPEATS_2"/>
    <property type="match status" value="1"/>
</dbReference>
<dbReference type="GO" id="GO:0031929">
    <property type="term" value="P:TOR signaling"/>
    <property type="evidence" value="ECO:0007669"/>
    <property type="project" value="InterPro"/>
</dbReference>
<dbReference type="InterPro" id="IPR004083">
    <property type="entry name" value="Raptor"/>
</dbReference>
<dbReference type="GO" id="GO:0030307">
    <property type="term" value="P:positive regulation of cell growth"/>
    <property type="evidence" value="ECO:0007669"/>
    <property type="project" value="TreeGrafter"/>
</dbReference>
<accession>A0A9Q0LW90</accession>
<feature type="repeat" description="WD" evidence="1">
    <location>
        <begin position="97"/>
        <end position="139"/>
    </location>
</feature>
<evidence type="ECO:0000256" key="1">
    <source>
        <dbReference type="PROSITE-ProRule" id="PRU00221"/>
    </source>
</evidence>
<dbReference type="GO" id="GO:0005737">
    <property type="term" value="C:cytoplasm"/>
    <property type="evidence" value="ECO:0007669"/>
    <property type="project" value="TreeGrafter"/>
</dbReference>